<accession>A0ACB8V9N0</accession>
<name>A0ACB8V9N0_9TELE</name>
<comment type="caution">
    <text evidence="1">The sequence shown here is derived from an EMBL/GenBank/DDBJ whole genome shotgun (WGS) entry which is preliminary data.</text>
</comment>
<protein>
    <submittedName>
        <fullName evidence="1">Uncharacterized protein</fullName>
    </submittedName>
</protein>
<sequence>MSRNHKSEFGGLAWRGACLGRLGMRLRLPQGQRAELHQRAARRTAEGEMRPGGRCEGESVHQIGGRSTPDLLSTERKTWEDSRKYCQSKNADLVVISREQEQLAPHEVPSDFRDLVDLAVRIDNQLQEKERRRASRQSFDVQGACGARRSSGVLPAHRLRPQRNGHHPWAERSQCSQGGPGWLLRNSATYEGGDLFLLQADGSSHGFVPVKRGGSPGMRRALVSRLISQDFPPRAPTKVTLTMNGNTTPQQTLIDTGADESLINRGLAQELGLKTEPLDQPARPTPSQSREEGHGIIEASLRSYIPPLPAGAGSSLRLAPHEVPSDFRDLVDLAVRIDNQLQEKERRRASRQSFDVQGACGARRSSGVLPAHRLRPQRNGHHPWAERSQCSQGGPGWLLRNSATYEGGDLFLLQADGSSHGFVPVKRGGSPGMRRALVSRLISQDFPPRAPTKVTLTMNGNTTPQQTLIDTGADESLINRGLAQELGLKTEPLDQPVRASSLDAPGLSDYPDLSKVPPCYHDLKEVFSKSRANSLPPHRDSDCTINLIPGVPIPKARLYSISSPERKAMAVIERRSINSTVCKRFKMKMSIWILISTHALHLPTHLNCRLQTRYRQSHLQPNRVADQTQSPRFPSRAPAAADSLTKRTRCRGHRRGLRGSSSHHPYNTRSGRSSKTETETEAEVREHDSEPESETEPDYYTRLHLLFDEHSGLHEPADRVLQEVPPSLWTKGKCPQTRDPLTGVNRVGFAVVSDNANLVSGPLPHHLSAQAAELIALTEACKFAAGAPFQLEGHPGKELHLGPVSSQYKYTSTAQLALSCGLSLTLPGTDRHVSRKQRLDGALVDMIVKDGQPFSMVEDEGYRKFYKMKFKKKLLKEDGGGS</sequence>
<dbReference type="EMBL" id="CM041553">
    <property type="protein sequence ID" value="KAI3352340.1"/>
    <property type="molecule type" value="Genomic_DNA"/>
</dbReference>
<keyword evidence="2" id="KW-1185">Reference proteome</keyword>
<dbReference type="Proteomes" id="UP000831701">
    <property type="component" value="Chromosome 23"/>
</dbReference>
<gene>
    <name evidence="1" type="ORF">L3Q82_005300</name>
</gene>
<proteinExistence type="predicted"/>
<evidence type="ECO:0000313" key="2">
    <source>
        <dbReference type="Proteomes" id="UP000831701"/>
    </source>
</evidence>
<organism evidence="1 2">
    <name type="scientific">Scortum barcoo</name>
    <name type="common">barcoo grunter</name>
    <dbReference type="NCBI Taxonomy" id="214431"/>
    <lineage>
        <taxon>Eukaryota</taxon>
        <taxon>Metazoa</taxon>
        <taxon>Chordata</taxon>
        <taxon>Craniata</taxon>
        <taxon>Vertebrata</taxon>
        <taxon>Euteleostomi</taxon>
        <taxon>Actinopterygii</taxon>
        <taxon>Neopterygii</taxon>
        <taxon>Teleostei</taxon>
        <taxon>Neoteleostei</taxon>
        <taxon>Acanthomorphata</taxon>
        <taxon>Eupercaria</taxon>
        <taxon>Centrarchiformes</taxon>
        <taxon>Terapontoidei</taxon>
        <taxon>Terapontidae</taxon>
        <taxon>Scortum</taxon>
    </lineage>
</organism>
<evidence type="ECO:0000313" key="1">
    <source>
        <dbReference type="EMBL" id="KAI3352340.1"/>
    </source>
</evidence>
<reference evidence="1" key="1">
    <citation type="submission" date="2022-04" db="EMBL/GenBank/DDBJ databases">
        <title>Jade perch genome.</title>
        <authorList>
            <person name="Chao B."/>
        </authorList>
    </citation>
    <scope>NUCLEOTIDE SEQUENCE</scope>
    <source>
        <strain evidence="1">CB-2022</strain>
    </source>
</reference>